<feature type="non-terminal residue" evidence="2">
    <location>
        <position position="305"/>
    </location>
</feature>
<sequence>VVELSRKRKLRELYAVTATLLSNTGLAGPKRSIINLDAASPSFDAQETFFLDANDLSKGRYFEDSSLPVPKYDATPSTLEATSQSMFEPSLSTNAPLSVTSGKPAGINAHVPEPRDVSSEVVPGLTDGSPAPDNDVAKRERKSASPIVEVAIVEQAKQDETPFIEDPPARSPGIDLKKVAPMTSDDVAAIPCPIIRTSDSDETDERPQTVHLPPKEQQEKRLREVERSQEAAAVQTGPKEDMMLSIARNGATIGEVPSSPSSTVGANSANTPMPAAHSPDTSPDDESFPPSTAQLHLQLPKNPFT</sequence>
<comment type="caution">
    <text evidence="2">The sequence shown here is derived from an EMBL/GenBank/DDBJ whole genome shotgun (WGS) entry which is preliminary data.</text>
</comment>
<dbReference type="GO" id="GO:0003746">
    <property type="term" value="F:translation elongation factor activity"/>
    <property type="evidence" value="ECO:0007669"/>
    <property type="project" value="UniProtKB-KW"/>
</dbReference>
<evidence type="ECO:0000313" key="2">
    <source>
        <dbReference type="EMBL" id="KAK5246720.1"/>
    </source>
</evidence>
<feature type="region of interest" description="Disordered" evidence="1">
    <location>
        <begin position="196"/>
        <end position="305"/>
    </location>
</feature>
<feature type="compositionally biased region" description="Polar residues" evidence="1">
    <location>
        <begin position="258"/>
        <end position="271"/>
    </location>
</feature>
<evidence type="ECO:0000256" key="1">
    <source>
        <dbReference type="SAM" id="MobiDB-lite"/>
    </source>
</evidence>
<keyword evidence="2" id="KW-0251">Elongation factor</keyword>
<proteinExistence type="predicted"/>
<dbReference type="EMBL" id="JAVRRA010009605">
    <property type="protein sequence ID" value="KAK5246720.1"/>
    <property type="molecule type" value="Genomic_DNA"/>
</dbReference>
<accession>A0ABR0LVP2</accession>
<evidence type="ECO:0000313" key="3">
    <source>
        <dbReference type="Proteomes" id="UP001357485"/>
    </source>
</evidence>
<protein>
    <submittedName>
        <fullName evidence="2">RNA polymerase II transcription elongation factor SpEAF</fullName>
    </submittedName>
</protein>
<feature type="non-terminal residue" evidence="2">
    <location>
        <position position="1"/>
    </location>
</feature>
<reference evidence="2 3" key="1">
    <citation type="submission" date="2023-08" db="EMBL/GenBank/DDBJ databases">
        <title>Black Yeasts Isolated from many extreme environments.</title>
        <authorList>
            <person name="Coleine C."/>
            <person name="Stajich J.E."/>
            <person name="Selbmann L."/>
        </authorList>
    </citation>
    <scope>NUCLEOTIDE SEQUENCE [LARGE SCALE GENOMIC DNA]</scope>
    <source>
        <strain evidence="2 3">CCFEE 536</strain>
    </source>
</reference>
<gene>
    <name evidence="2" type="primary">eaf1_1</name>
    <name evidence="2" type="ORF">LTR16_006954</name>
</gene>
<keyword evidence="2" id="KW-0648">Protein biosynthesis</keyword>
<feature type="compositionally biased region" description="Basic and acidic residues" evidence="1">
    <location>
        <begin position="205"/>
        <end position="229"/>
    </location>
</feature>
<organism evidence="2 3">
    <name type="scientific">Cryomyces antarcticus</name>
    <dbReference type="NCBI Taxonomy" id="329879"/>
    <lineage>
        <taxon>Eukaryota</taxon>
        <taxon>Fungi</taxon>
        <taxon>Dikarya</taxon>
        <taxon>Ascomycota</taxon>
        <taxon>Pezizomycotina</taxon>
        <taxon>Dothideomycetes</taxon>
        <taxon>Dothideomycetes incertae sedis</taxon>
        <taxon>Cryomyces</taxon>
    </lineage>
</organism>
<name>A0ABR0LVP2_9PEZI</name>
<keyword evidence="3" id="KW-1185">Reference proteome</keyword>
<dbReference type="Proteomes" id="UP001357485">
    <property type="component" value="Unassembled WGS sequence"/>
</dbReference>
<feature type="region of interest" description="Disordered" evidence="1">
    <location>
        <begin position="107"/>
        <end position="143"/>
    </location>
</feature>